<dbReference type="NCBIfam" id="TIGR02892">
    <property type="entry name" value="spore_yabP"/>
    <property type="match status" value="1"/>
</dbReference>
<sequence>MDQGKSGKVQDVRLQNRKLMDITGVSQVESFDSEEFLLDTSCGPLAVRGHNLHMKNLSLEHGLVTIEGMIDSFVYLDGKAAAKSKGLLGKLFR</sequence>
<accession>A0A9X4KRL7</accession>
<evidence type="ECO:0000313" key="1">
    <source>
        <dbReference type="EMBL" id="MDG0808951.1"/>
    </source>
</evidence>
<dbReference type="InterPro" id="IPR012504">
    <property type="entry name" value="Spore_YabP"/>
</dbReference>
<proteinExistence type="predicted"/>
<dbReference type="RefSeq" id="WP_277529933.1">
    <property type="nucleotide sequence ID" value="NZ_JAPDIA010000003.1"/>
</dbReference>
<organism evidence="1 2">
    <name type="scientific">Cohnella rhizosphaerae</name>
    <dbReference type="NCBI Taxonomy" id="1457232"/>
    <lineage>
        <taxon>Bacteria</taxon>
        <taxon>Bacillati</taxon>
        <taxon>Bacillota</taxon>
        <taxon>Bacilli</taxon>
        <taxon>Bacillales</taxon>
        <taxon>Paenibacillaceae</taxon>
        <taxon>Cohnella</taxon>
    </lineage>
</organism>
<keyword evidence="2" id="KW-1185">Reference proteome</keyword>
<comment type="caution">
    <text evidence="1">The sequence shown here is derived from an EMBL/GenBank/DDBJ whole genome shotgun (WGS) entry which is preliminary data.</text>
</comment>
<dbReference type="PIRSF" id="PIRSF011576">
    <property type="entry name" value="YabP"/>
    <property type="match status" value="1"/>
</dbReference>
<dbReference type="GO" id="GO:0030435">
    <property type="term" value="P:sporulation resulting in formation of a cellular spore"/>
    <property type="evidence" value="ECO:0007669"/>
    <property type="project" value="InterPro"/>
</dbReference>
<name>A0A9X4KRL7_9BACL</name>
<dbReference type="InterPro" id="IPR038705">
    <property type="entry name" value="YabP_sf"/>
</dbReference>
<reference evidence="1" key="1">
    <citation type="submission" date="2022-10" db="EMBL/GenBank/DDBJ databases">
        <title>Comparative genomic analysis of Cohnella hashimotonis sp. nov., isolated from the International Space Station.</title>
        <authorList>
            <person name="Simpson A."/>
            <person name="Venkateswaran K."/>
        </authorList>
    </citation>
    <scope>NUCLEOTIDE SEQUENCE</scope>
    <source>
        <strain evidence="1">DSM 28161</strain>
    </source>
</reference>
<dbReference type="EMBL" id="JAPDIA010000003">
    <property type="protein sequence ID" value="MDG0808951.1"/>
    <property type="molecule type" value="Genomic_DNA"/>
</dbReference>
<protein>
    <submittedName>
        <fullName evidence="1">Sporulation protein YabP</fullName>
    </submittedName>
</protein>
<dbReference type="InterPro" id="IPR022476">
    <property type="entry name" value="Spore_YabP/YqfC"/>
</dbReference>
<dbReference type="Proteomes" id="UP001153404">
    <property type="component" value="Unassembled WGS sequence"/>
</dbReference>
<dbReference type="AlphaFoldDB" id="A0A9X4KRL7"/>
<evidence type="ECO:0000313" key="2">
    <source>
        <dbReference type="Proteomes" id="UP001153404"/>
    </source>
</evidence>
<gene>
    <name evidence="1" type="primary">yabP</name>
    <name evidence="1" type="ORF">OMP40_05780</name>
</gene>
<dbReference type="Gene3D" id="2.60.40.2000">
    <property type="match status" value="1"/>
</dbReference>
<dbReference type="Pfam" id="PF07873">
    <property type="entry name" value="YabP"/>
    <property type="match status" value="1"/>
</dbReference>